<organism evidence="1 2">
    <name type="scientific">Coniosporium uncinatum</name>
    <dbReference type="NCBI Taxonomy" id="93489"/>
    <lineage>
        <taxon>Eukaryota</taxon>
        <taxon>Fungi</taxon>
        <taxon>Dikarya</taxon>
        <taxon>Ascomycota</taxon>
        <taxon>Pezizomycotina</taxon>
        <taxon>Dothideomycetes</taxon>
        <taxon>Dothideomycetes incertae sedis</taxon>
        <taxon>Coniosporium</taxon>
    </lineage>
</organism>
<dbReference type="EMBL" id="JAWDJW010004595">
    <property type="protein sequence ID" value="KAK3073718.1"/>
    <property type="molecule type" value="Genomic_DNA"/>
</dbReference>
<feature type="non-terminal residue" evidence="1">
    <location>
        <position position="84"/>
    </location>
</feature>
<reference evidence="1" key="1">
    <citation type="submission" date="2024-09" db="EMBL/GenBank/DDBJ databases">
        <title>Black Yeasts Isolated from many extreme environments.</title>
        <authorList>
            <person name="Coleine C."/>
            <person name="Stajich J.E."/>
            <person name="Selbmann L."/>
        </authorList>
    </citation>
    <scope>NUCLEOTIDE SEQUENCE</scope>
    <source>
        <strain evidence="1">CCFEE 5737</strain>
    </source>
</reference>
<accession>A0ACC3DH42</accession>
<sequence>MYNNYPPGGFGRPPPSYGGFPGAPVAGSPGLGPPPGTTGAAPGVAPPPGINVAQTPGSLPNRPGGLPSNFQPPANMPNINFNAP</sequence>
<gene>
    <name evidence="1" type="ORF">LTS18_014381</name>
</gene>
<proteinExistence type="predicted"/>
<comment type="caution">
    <text evidence="1">The sequence shown here is derived from an EMBL/GenBank/DDBJ whole genome shotgun (WGS) entry which is preliminary data.</text>
</comment>
<evidence type="ECO:0000313" key="1">
    <source>
        <dbReference type="EMBL" id="KAK3073718.1"/>
    </source>
</evidence>
<evidence type="ECO:0000313" key="2">
    <source>
        <dbReference type="Proteomes" id="UP001186974"/>
    </source>
</evidence>
<name>A0ACC3DH42_9PEZI</name>
<keyword evidence="2" id="KW-1185">Reference proteome</keyword>
<protein>
    <submittedName>
        <fullName evidence="1">Uncharacterized protein</fullName>
    </submittedName>
</protein>
<dbReference type="Proteomes" id="UP001186974">
    <property type="component" value="Unassembled WGS sequence"/>
</dbReference>